<sequence>MAFCKLISLLVESDLLHVETVYRKLVHSRENKNLDMSAKMMVNKILVKVLELLWENSISPEPQSYSLPRLLALVEDMASTLMTAVKTDQHNVLVDLAKLLKSTFGSVLNLDNFNQ</sequence>
<dbReference type="AlphaFoldDB" id="A0AAV2HJ13"/>
<dbReference type="Proteomes" id="UP001497497">
    <property type="component" value="Unassembled WGS sequence"/>
</dbReference>
<keyword evidence="2" id="KW-1185">Reference proteome</keyword>
<dbReference type="EMBL" id="CAXITT010000159">
    <property type="protein sequence ID" value="CAL1534015.1"/>
    <property type="molecule type" value="Genomic_DNA"/>
</dbReference>
<organism evidence="1 2">
    <name type="scientific">Lymnaea stagnalis</name>
    <name type="common">Great pond snail</name>
    <name type="synonym">Helix stagnalis</name>
    <dbReference type="NCBI Taxonomy" id="6523"/>
    <lineage>
        <taxon>Eukaryota</taxon>
        <taxon>Metazoa</taxon>
        <taxon>Spiralia</taxon>
        <taxon>Lophotrochozoa</taxon>
        <taxon>Mollusca</taxon>
        <taxon>Gastropoda</taxon>
        <taxon>Heterobranchia</taxon>
        <taxon>Euthyneura</taxon>
        <taxon>Panpulmonata</taxon>
        <taxon>Hygrophila</taxon>
        <taxon>Lymnaeoidea</taxon>
        <taxon>Lymnaeidae</taxon>
        <taxon>Lymnaea</taxon>
    </lineage>
</organism>
<protein>
    <submittedName>
        <fullName evidence="1">Uncharacterized protein</fullName>
    </submittedName>
</protein>
<gene>
    <name evidence="1" type="ORF">GSLYS_00007975001</name>
</gene>
<comment type="caution">
    <text evidence="1">The sequence shown here is derived from an EMBL/GenBank/DDBJ whole genome shotgun (WGS) entry which is preliminary data.</text>
</comment>
<accession>A0AAV2HJ13</accession>
<evidence type="ECO:0000313" key="2">
    <source>
        <dbReference type="Proteomes" id="UP001497497"/>
    </source>
</evidence>
<proteinExistence type="predicted"/>
<evidence type="ECO:0000313" key="1">
    <source>
        <dbReference type="EMBL" id="CAL1534015.1"/>
    </source>
</evidence>
<reference evidence="1 2" key="1">
    <citation type="submission" date="2024-04" db="EMBL/GenBank/DDBJ databases">
        <authorList>
            <consortium name="Genoscope - CEA"/>
            <person name="William W."/>
        </authorList>
    </citation>
    <scope>NUCLEOTIDE SEQUENCE [LARGE SCALE GENOMIC DNA]</scope>
</reference>
<name>A0AAV2HJ13_LYMST</name>